<gene>
    <name evidence="2" type="ORF">JCGZ_06044</name>
</gene>
<name>A0A067J9L3_JATCU</name>
<reference evidence="2 3" key="1">
    <citation type="journal article" date="2014" name="PLoS ONE">
        <title>Global Analysis of Gene Expression Profiles in Physic Nut (Jatropha curcas L.) Seedlings Exposed to Salt Stress.</title>
        <authorList>
            <person name="Zhang L."/>
            <person name="Zhang C."/>
            <person name="Wu P."/>
            <person name="Chen Y."/>
            <person name="Li M."/>
            <person name="Jiang H."/>
            <person name="Wu G."/>
        </authorList>
    </citation>
    <scope>NUCLEOTIDE SEQUENCE [LARGE SCALE GENOMIC DNA]</scope>
    <source>
        <strain evidence="3">cv. GZQX0401</strain>
        <tissue evidence="2">Young leaves</tissue>
    </source>
</reference>
<evidence type="ECO:0000313" key="2">
    <source>
        <dbReference type="EMBL" id="KDP20432.1"/>
    </source>
</evidence>
<proteinExistence type="predicted"/>
<sequence>MFENGGDVQQDYRRLRLGPATAGGGGDGGTSSEEEPSSSSYTLNLQSRPKPLYLYLKPAHGTGLAGLMPTQPPVL</sequence>
<organism evidence="2 3">
    <name type="scientific">Jatropha curcas</name>
    <name type="common">Barbados nut</name>
    <dbReference type="NCBI Taxonomy" id="180498"/>
    <lineage>
        <taxon>Eukaryota</taxon>
        <taxon>Viridiplantae</taxon>
        <taxon>Streptophyta</taxon>
        <taxon>Embryophyta</taxon>
        <taxon>Tracheophyta</taxon>
        <taxon>Spermatophyta</taxon>
        <taxon>Magnoliopsida</taxon>
        <taxon>eudicotyledons</taxon>
        <taxon>Gunneridae</taxon>
        <taxon>Pentapetalae</taxon>
        <taxon>rosids</taxon>
        <taxon>fabids</taxon>
        <taxon>Malpighiales</taxon>
        <taxon>Euphorbiaceae</taxon>
        <taxon>Crotonoideae</taxon>
        <taxon>Jatropheae</taxon>
        <taxon>Jatropha</taxon>
    </lineage>
</organism>
<accession>A0A067J9L3</accession>
<dbReference type="EMBL" id="KK916064">
    <property type="protein sequence ID" value="KDP20432.1"/>
    <property type="molecule type" value="Genomic_DNA"/>
</dbReference>
<feature type="region of interest" description="Disordered" evidence="1">
    <location>
        <begin position="1"/>
        <end position="44"/>
    </location>
</feature>
<evidence type="ECO:0000256" key="1">
    <source>
        <dbReference type="SAM" id="MobiDB-lite"/>
    </source>
</evidence>
<keyword evidence="3" id="KW-1185">Reference proteome</keyword>
<dbReference type="Proteomes" id="UP000027138">
    <property type="component" value="Unassembled WGS sequence"/>
</dbReference>
<evidence type="ECO:0000313" key="3">
    <source>
        <dbReference type="Proteomes" id="UP000027138"/>
    </source>
</evidence>
<dbReference type="AlphaFoldDB" id="A0A067J9L3"/>
<protein>
    <submittedName>
        <fullName evidence="2">Uncharacterized protein</fullName>
    </submittedName>
</protein>